<proteinExistence type="predicted"/>
<organism evidence="2 3">
    <name type="scientific">Evansella alkalicola</name>
    <dbReference type="NCBI Taxonomy" id="745819"/>
    <lineage>
        <taxon>Bacteria</taxon>
        <taxon>Bacillati</taxon>
        <taxon>Bacillota</taxon>
        <taxon>Bacilli</taxon>
        <taxon>Bacillales</taxon>
        <taxon>Bacillaceae</taxon>
        <taxon>Evansella</taxon>
    </lineage>
</organism>
<feature type="transmembrane region" description="Helical" evidence="1">
    <location>
        <begin position="88"/>
        <end position="109"/>
    </location>
</feature>
<keyword evidence="1" id="KW-0472">Membrane</keyword>
<sequence>MAEYVKLFFITHFHYWYIYLFSIAMFFVACIVTIVFLPFSIAIVDSNRLAHILSALIFAAIACGLFLLPNYMVAKEYVMESNLVNVLLFTVFNQFFFMLPIFVGAYWILKTLIFEF</sequence>
<keyword evidence="1" id="KW-1133">Transmembrane helix</keyword>
<dbReference type="Proteomes" id="UP000790580">
    <property type="component" value="Unassembled WGS sequence"/>
</dbReference>
<dbReference type="EMBL" id="JAHQCR010000080">
    <property type="protein sequence ID" value="MBU9723527.1"/>
    <property type="molecule type" value="Genomic_DNA"/>
</dbReference>
<keyword evidence="3" id="KW-1185">Reference proteome</keyword>
<feature type="transmembrane region" description="Helical" evidence="1">
    <location>
        <begin position="16"/>
        <end position="37"/>
    </location>
</feature>
<evidence type="ECO:0000256" key="1">
    <source>
        <dbReference type="SAM" id="Phobius"/>
    </source>
</evidence>
<evidence type="ECO:0000313" key="2">
    <source>
        <dbReference type="EMBL" id="MBU9723527.1"/>
    </source>
</evidence>
<feature type="transmembrane region" description="Helical" evidence="1">
    <location>
        <begin position="49"/>
        <end position="68"/>
    </location>
</feature>
<protein>
    <submittedName>
        <fullName evidence="2">Uncharacterized protein</fullName>
    </submittedName>
</protein>
<reference evidence="2 3" key="1">
    <citation type="submission" date="2021-06" db="EMBL/GenBank/DDBJ databases">
        <title>Bacillus sp. RD4P76, an endophyte from a halophyte.</title>
        <authorList>
            <person name="Sun J.-Q."/>
        </authorList>
    </citation>
    <scope>NUCLEOTIDE SEQUENCE [LARGE SCALE GENOMIC DNA]</scope>
    <source>
        <strain evidence="2 3">JCM 17098</strain>
    </source>
</reference>
<evidence type="ECO:0000313" key="3">
    <source>
        <dbReference type="Proteomes" id="UP000790580"/>
    </source>
</evidence>
<dbReference type="RefSeq" id="WP_088076803.1">
    <property type="nucleotide sequence ID" value="NZ_JAHQCR010000080.1"/>
</dbReference>
<keyword evidence="1" id="KW-0812">Transmembrane</keyword>
<accession>A0ABS6JY65</accession>
<gene>
    <name evidence="2" type="ORF">KS407_19095</name>
</gene>
<dbReference type="PROSITE" id="PS51257">
    <property type="entry name" value="PROKAR_LIPOPROTEIN"/>
    <property type="match status" value="1"/>
</dbReference>
<name>A0ABS6JY65_9BACI</name>
<comment type="caution">
    <text evidence="2">The sequence shown here is derived from an EMBL/GenBank/DDBJ whole genome shotgun (WGS) entry which is preliminary data.</text>
</comment>